<dbReference type="FunFam" id="2.130.10.10:FF:000882">
    <property type="entry name" value="Syntaxin-binding protein 5"/>
    <property type="match status" value="1"/>
</dbReference>
<keyword evidence="11" id="KW-1185">Reference proteome</keyword>
<keyword evidence="5 7" id="KW-0853">WD repeat</keyword>
<dbReference type="PROSITE" id="PS50082">
    <property type="entry name" value="WD_REPEATS_2"/>
    <property type="match status" value="2"/>
</dbReference>
<dbReference type="Proteomes" id="UP000087766">
    <property type="component" value="Chromosome 6"/>
</dbReference>
<comment type="subcellular location">
    <subcellularLocation>
        <location evidence="1">Cytoplasm</location>
    </subcellularLocation>
</comment>
<sequence>MFSRLFNKSPPEQHPQDVVHDSVSSANFDPQVVFHYGVPSTASILAFDHFQNLLAIGTLDGRIKVCGGNNIEGILISPKQAPFKNLEFLENQGFLVSVSNDNEIQVWDLKSKQIASALQWESIITAFSVIYGTSYMYVGTEYGMVYVLMFDSEDRKIKILPYYVPTNVISEAAGMSLDQVSVVRVLHQPCSDGNRLLIAYENGLMVLWDASKDRIVLMRNHKDIKLKRKIVASYLNGPRPQLSNDELDHEEQEKEISSLSWASNDGSVVVVGYVDGDIMFWDLSSADFPQDQQVKTLSNDVVKLQLLSADTRLPITVLHWLANNKGGKLFVYGGCEIGSEEVLTVLSIDWSGGLENLRCTGRIDVTLHGSFADMALLCRDCHTVGTCNALSVLTSPGQLDIYDNDYLSSLMSQKEKKTSVPTVQYPILVPTLEPHMTTSRLDVVCQDVKSFKALFKILEAGKQHSIQNQKSIGTKWPLTGGVPGLPFKENHPIIQIYIAGYQDGSVQIWDATYPALSIAYSIKSEVGDVKIGNASASVSALGFCPDTLHLSIGDESGVVRLYALIRSSNTTSVHFVTENGTEAVHDTHQGDGPNCKAVFTLQNSAVYGLQFANHGRRLIVAYEHGQVAMLDISSSTVLFLTKTESNTSSAVVSMNAIFSDSSSSNTQDSVSDISDNPGMGLVYVVTRDAHFVAIDAVTGNIVCSRTTSPRIKSNAISMYIIEGSTSTLPAEKSSPNSPQKSDSAIQANVQSENAQVEVKIATTVENSYFGQILSNSLILLCYESELSIHTLNFVFEGSSNYFRKVDLVQRCCWTTIFKKNEKEYVLVLLYQRGNMELRSLPALEVLGEISLMSILRWNLEINMEKTICSSSNGKIILVNENETACISLLNCENELWIPESFPCLHDEVLAAAVDATQNQTERQGASGIFVNIAKNFKAGKADQNANQAVQTNRLENLKQLFSSPPFLKSSSSTVDNQDPFALEIDDILIDEAVVFSSPKKIDIVKRDKEKETDRPKLFDKGKGTDILKLFNDKGKATDKQKLFEDTSTDSKPRARTTEEIKAKYRKTGTGDASAAAALARDKLLERQQKLQLLNERTEELQNGAQDFASMATELAKRMENRKWWQL</sequence>
<dbReference type="CDD" id="cd15873">
    <property type="entry name" value="R-SNARE_STXBP5_6"/>
    <property type="match status" value="1"/>
</dbReference>
<feature type="region of interest" description="Disordered" evidence="9">
    <location>
        <begin position="727"/>
        <end position="746"/>
    </location>
</feature>
<dbReference type="GO" id="GO:0005096">
    <property type="term" value="F:GTPase activator activity"/>
    <property type="evidence" value="ECO:0007669"/>
    <property type="project" value="TreeGrafter"/>
</dbReference>
<evidence type="ECO:0000256" key="8">
    <source>
        <dbReference type="PROSITE-ProRule" id="PRU00290"/>
    </source>
</evidence>
<dbReference type="InterPro" id="IPR036322">
    <property type="entry name" value="WD40_repeat_dom_sf"/>
</dbReference>
<dbReference type="Gene3D" id="2.130.10.10">
    <property type="entry name" value="YVTN repeat-like/Quinoprotein amine dehydrogenase"/>
    <property type="match status" value="3"/>
</dbReference>
<gene>
    <name evidence="12" type="primary">LOC106765269</name>
</gene>
<dbReference type="InterPro" id="IPR019775">
    <property type="entry name" value="WD40_repeat_CS"/>
</dbReference>
<name>A0A1S3UH86_VIGRR</name>
<evidence type="ECO:0000256" key="3">
    <source>
        <dbReference type="ARBA" id="ARBA00022483"/>
    </source>
</evidence>
<dbReference type="OrthoDB" id="19944at2759"/>
<proteinExistence type="inferred from homology"/>
<dbReference type="InterPro" id="IPR001680">
    <property type="entry name" value="WD40_rpt"/>
</dbReference>
<keyword evidence="6" id="KW-0677">Repeat</keyword>
<dbReference type="PANTHER" id="PTHR10241:SF38">
    <property type="entry name" value="TRANSDUCIN FAMILY PROTEIN _ WD-40 REPEAT FAMILY PROTEIN"/>
    <property type="match status" value="1"/>
</dbReference>
<dbReference type="AlphaFoldDB" id="A0A1S3UH86"/>
<evidence type="ECO:0000256" key="4">
    <source>
        <dbReference type="ARBA" id="ARBA00022490"/>
    </source>
</evidence>
<dbReference type="SUPFAM" id="SSF50978">
    <property type="entry name" value="WD40 repeat-like"/>
    <property type="match status" value="1"/>
</dbReference>
<dbReference type="PROSITE" id="PS00678">
    <property type="entry name" value="WD_REPEATS_1"/>
    <property type="match status" value="1"/>
</dbReference>
<evidence type="ECO:0000313" key="12">
    <source>
        <dbReference type="RefSeq" id="XP_014505319.1"/>
    </source>
</evidence>
<dbReference type="GO" id="GO:0045159">
    <property type="term" value="F:myosin II binding"/>
    <property type="evidence" value="ECO:0007669"/>
    <property type="project" value="TreeGrafter"/>
</dbReference>
<reference evidence="11" key="1">
    <citation type="journal article" date="2014" name="Nat. Commun.">
        <title>Genome sequence of mungbean and insights into evolution within Vigna species.</title>
        <authorList>
            <person name="Kang Y.J."/>
            <person name="Kim S.K."/>
            <person name="Kim M.Y."/>
            <person name="Lestari P."/>
            <person name="Kim K.H."/>
            <person name="Ha B.K."/>
            <person name="Jun T.H."/>
            <person name="Hwang W.J."/>
            <person name="Lee T."/>
            <person name="Lee J."/>
            <person name="Shim S."/>
            <person name="Yoon M.Y."/>
            <person name="Jang Y.E."/>
            <person name="Han K.S."/>
            <person name="Taeprayoon P."/>
            <person name="Yoon N."/>
            <person name="Somta P."/>
            <person name="Tanya P."/>
            <person name="Kim K.S."/>
            <person name="Gwag J.G."/>
            <person name="Moon J.K."/>
            <person name="Lee Y.H."/>
            <person name="Park B.S."/>
            <person name="Bombarely A."/>
            <person name="Doyle J.J."/>
            <person name="Jackson S.A."/>
            <person name="Schafleitner R."/>
            <person name="Srinives P."/>
            <person name="Varshney R.K."/>
            <person name="Lee S.H."/>
        </authorList>
    </citation>
    <scope>NUCLEOTIDE SEQUENCE [LARGE SCALE GENOMIC DNA]</scope>
    <source>
        <strain evidence="11">cv. VC1973A</strain>
    </source>
</reference>
<dbReference type="RefSeq" id="XP_014505319.1">
    <property type="nucleotide sequence ID" value="XM_014649833.2"/>
</dbReference>
<dbReference type="GO" id="GO:0006893">
    <property type="term" value="P:Golgi to plasma membrane transport"/>
    <property type="evidence" value="ECO:0007669"/>
    <property type="project" value="TreeGrafter"/>
</dbReference>
<comment type="similarity">
    <text evidence="2">Belongs to the WD repeat L(2)GL family.</text>
</comment>
<dbReference type="SMART" id="SM00320">
    <property type="entry name" value="WD40"/>
    <property type="match status" value="5"/>
</dbReference>
<dbReference type="InterPro" id="IPR042855">
    <property type="entry name" value="V_SNARE_CC"/>
</dbReference>
<dbReference type="Pfam" id="PF00957">
    <property type="entry name" value="Synaptobrevin"/>
    <property type="match status" value="1"/>
</dbReference>
<dbReference type="GO" id="GO:0005886">
    <property type="term" value="C:plasma membrane"/>
    <property type="evidence" value="ECO:0007669"/>
    <property type="project" value="TreeGrafter"/>
</dbReference>
<feature type="repeat" description="WD" evidence="7">
    <location>
        <begin position="76"/>
        <end position="117"/>
    </location>
</feature>
<evidence type="ECO:0000256" key="1">
    <source>
        <dbReference type="ARBA" id="ARBA00004496"/>
    </source>
</evidence>
<evidence type="ECO:0000256" key="2">
    <source>
        <dbReference type="ARBA" id="ARBA00008070"/>
    </source>
</evidence>
<protein>
    <submittedName>
        <fullName evidence="12">Uncharacterized protein LOC106765269 isoform X3</fullName>
    </submittedName>
</protein>
<feature type="domain" description="V-SNARE coiled-coil homology" evidence="10">
    <location>
        <begin position="1061"/>
        <end position="1125"/>
    </location>
</feature>
<evidence type="ECO:0000256" key="5">
    <source>
        <dbReference type="ARBA" id="ARBA00022574"/>
    </source>
</evidence>
<accession>A0A1S3UH86</accession>
<evidence type="ECO:0000313" key="11">
    <source>
        <dbReference type="Proteomes" id="UP000087766"/>
    </source>
</evidence>
<dbReference type="Gene3D" id="1.20.5.110">
    <property type="match status" value="1"/>
</dbReference>
<keyword evidence="3" id="KW-0268">Exocytosis</keyword>
<evidence type="ECO:0000256" key="6">
    <source>
        <dbReference type="ARBA" id="ARBA00022737"/>
    </source>
</evidence>
<dbReference type="SUPFAM" id="SSF58038">
    <property type="entry name" value="SNARE fusion complex"/>
    <property type="match status" value="1"/>
</dbReference>
<evidence type="ECO:0000259" key="10">
    <source>
        <dbReference type="PROSITE" id="PS50892"/>
    </source>
</evidence>
<dbReference type="PROSITE" id="PS50892">
    <property type="entry name" value="V_SNARE"/>
    <property type="match status" value="1"/>
</dbReference>
<dbReference type="GO" id="GO:0006887">
    <property type="term" value="P:exocytosis"/>
    <property type="evidence" value="ECO:0007669"/>
    <property type="project" value="UniProtKB-KW"/>
</dbReference>
<dbReference type="GO" id="GO:0019905">
    <property type="term" value="F:syntaxin binding"/>
    <property type="evidence" value="ECO:0007669"/>
    <property type="project" value="TreeGrafter"/>
</dbReference>
<dbReference type="InterPro" id="IPR015943">
    <property type="entry name" value="WD40/YVTN_repeat-like_dom_sf"/>
</dbReference>
<feature type="repeat" description="WD" evidence="7">
    <location>
        <begin position="249"/>
        <end position="291"/>
    </location>
</feature>
<reference evidence="12" key="2">
    <citation type="submission" date="2025-08" db="UniProtKB">
        <authorList>
            <consortium name="RefSeq"/>
        </authorList>
    </citation>
    <scope>IDENTIFICATION</scope>
    <source>
        <tissue evidence="12">Leaf</tissue>
    </source>
</reference>
<dbReference type="FunFam" id="1.20.5.110:FF:000171">
    <property type="entry name" value="Syntaxin-binding protein 5-like"/>
    <property type="match status" value="1"/>
</dbReference>
<keyword evidence="8" id="KW-0175">Coiled coil</keyword>
<dbReference type="GeneID" id="106765269"/>
<organism evidence="11 12">
    <name type="scientific">Vigna radiata var. radiata</name>
    <name type="common">Mung bean</name>
    <name type="synonym">Phaseolus aureus</name>
    <dbReference type="NCBI Taxonomy" id="3916"/>
    <lineage>
        <taxon>Eukaryota</taxon>
        <taxon>Viridiplantae</taxon>
        <taxon>Streptophyta</taxon>
        <taxon>Embryophyta</taxon>
        <taxon>Tracheophyta</taxon>
        <taxon>Spermatophyta</taxon>
        <taxon>Magnoliopsida</taxon>
        <taxon>eudicotyledons</taxon>
        <taxon>Gunneridae</taxon>
        <taxon>Pentapetalae</taxon>
        <taxon>rosids</taxon>
        <taxon>fabids</taxon>
        <taxon>Fabales</taxon>
        <taxon>Fabaceae</taxon>
        <taxon>Papilionoideae</taxon>
        <taxon>50 kb inversion clade</taxon>
        <taxon>NPAAA clade</taxon>
        <taxon>indigoferoid/millettioid clade</taxon>
        <taxon>Phaseoleae</taxon>
        <taxon>Vigna</taxon>
    </lineage>
</organism>
<dbReference type="Pfam" id="PF00400">
    <property type="entry name" value="WD40"/>
    <property type="match status" value="1"/>
</dbReference>
<keyword evidence="4" id="KW-0963">Cytoplasm</keyword>
<evidence type="ECO:0000256" key="9">
    <source>
        <dbReference type="SAM" id="MobiDB-lite"/>
    </source>
</evidence>
<evidence type="ECO:0000256" key="7">
    <source>
        <dbReference type="PROSITE-ProRule" id="PRU00221"/>
    </source>
</evidence>
<dbReference type="PANTHER" id="PTHR10241">
    <property type="entry name" value="LETHAL 2 GIANT LARVAE PROTEIN"/>
    <property type="match status" value="1"/>
</dbReference>
<dbReference type="GO" id="GO:0005737">
    <property type="term" value="C:cytoplasm"/>
    <property type="evidence" value="ECO:0007669"/>
    <property type="project" value="UniProtKB-SubCell"/>
</dbReference>
<feature type="region of interest" description="Disordered" evidence="9">
    <location>
        <begin position="1"/>
        <end position="20"/>
    </location>
</feature>